<dbReference type="PANTHER" id="PTHR12197:SF251">
    <property type="entry name" value="EG:BACR7C10.4 PROTEIN"/>
    <property type="match status" value="1"/>
</dbReference>
<dbReference type="CDD" id="cd20071">
    <property type="entry name" value="SET_SMYD"/>
    <property type="match status" value="1"/>
</dbReference>
<dbReference type="Gene3D" id="3.40.50.300">
    <property type="entry name" value="P-loop containing nucleotide triphosphate hydrolases"/>
    <property type="match status" value="1"/>
</dbReference>
<name>A0AA38YC12_9EURO</name>
<gene>
    <name evidence="7" type="ORF">H2204_002714</name>
</gene>
<dbReference type="PROSITE" id="PS50865">
    <property type="entry name" value="ZF_MYND_2"/>
    <property type="match status" value="1"/>
</dbReference>
<dbReference type="GO" id="GO:0016887">
    <property type="term" value="F:ATP hydrolysis activity"/>
    <property type="evidence" value="ECO:0007669"/>
    <property type="project" value="InterPro"/>
</dbReference>
<dbReference type="AlphaFoldDB" id="A0AA38YC12"/>
<evidence type="ECO:0000259" key="6">
    <source>
        <dbReference type="PROSITE" id="PS50865"/>
    </source>
</evidence>
<dbReference type="GO" id="GO:0008270">
    <property type="term" value="F:zinc ion binding"/>
    <property type="evidence" value="ECO:0007669"/>
    <property type="project" value="UniProtKB-KW"/>
</dbReference>
<dbReference type="InterPro" id="IPR050869">
    <property type="entry name" value="H3K4_H4K5_MeTrfase"/>
</dbReference>
<evidence type="ECO:0000259" key="5">
    <source>
        <dbReference type="PROSITE" id="PS50280"/>
    </source>
</evidence>
<reference evidence="7" key="1">
    <citation type="submission" date="2022-10" db="EMBL/GenBank/DDBJ databases">
        <title>Culturing micro-colonial fungi from biological soil crusts in the Mojave desert and describing Neophaeococcomyces mojavensis, and introducing the new genera and species Taxawa tesnikishii.</title>
        <authorList>
            <person name="Kurbessoian T."/>
            <person name="Stajich J.E."/>
        </authorList>
    </citation>
    <scope>NUCLEOTIDE SEQUENCE</scope>
    <source>
        <strain evidence="7">TK_35</strain>
    </source>
</reference>
<dbReference type="Pfam" id="PF00004">
    <property type="entry name" value="AAA"/>
    <property type="match status" value="1"/>
</dbReference>
<sequence length="992" mass="113440">MASDRSRQFIRDDSVYISSSASSGRSVHAAKHVEAKSQIMYVAQPLMVALETAKLPTNCYFCLKSPQELLPDVNGQVPTLKKCTGCQVARFCNKRCQKSAWAQYHRLECKVYGRLFPNILPSNVRAIIRLLMQNEAGLLPVGELDELLSLESHWDKLQGAGGERWENLLLITQAIKSYSGSDLAVQRILRVLCILTINTFTLTNPFFESLGLALHPRTSMFNHSCAPNAYVRFDVSQSESSGASNYQSISVHALRPLDKDEEITLSYVDGKNSFEARQQELKERYFFTCACTRCMSEQNATVLPPETTENAKTMENHVTQLMSKIQQLPVVDSELLHEIRTAMAAFAELGCWPLYHYPWFQLRHGLTEGLINSGKWSEALLQSAIITRYIHPVLYEQGHHPIRLTEMWTLWNVCCSCLESGYEPVDQARDNKSFQMLNIFRCVVLDDLNKALTNGIRVNGAIEHIVDVSQRRASIEDRTWGEYRRNKTLARKTVWAWLESQIKAQLKNEGVPRTLIEQHSDNNKGSHKACDAKSSNSVAQRFFENAGAQRVNTDAHIFSRLKIQHSGIHITVVPEWNSNLKAYAATGNASIESAQSDSNYWPDSLKWTLFMPPLKRLDGGNGVVAEEAFFESYLYKWQNMTFLVYLVDGRDGTEAWPQTRNQYILGDKSAVETLIATVGRWQASLHDEVWVFEGYWYKDSQLYESVMKSRWEDVILDEGMKKDLVELVDRFFSSREQYHRLRVPWKRGVIFYGPPGNGKTLSIKATMRTLYKRIPSIPTLYVKLLLNQFSIESVFTMARREAPCYLVFEDLDSLVTDELRSFFLNAVDGVSENEGVFMIGSTNHIDRLDPGIAKRPSRFDRKFLFPNPNFDERVQYCQYWQKKLSDNKDVEFPDAICPAAAKLTDGFSFAYIQEAFVTALLSIARDPDGGERMDTNEVDDLQDAWDMIDLVDGQMIKTSKEKGLDDYVLWRNLKHQIELLRKEIDDDDDSRD</sequence>
<evidence type="ECO:0000256" key="3">
    <source>
        <dbReference type="ARBA" id="ARBA00022833"/>
    </source>
</evidence>
<dbReference type="SUPFAM" id="SSF82199">
    <property type="entry name" value="SET domain"/>
    <property type="match status" value="1"/>
</dbReference>
<dbReference type="Gene3D" id="6.10.140.2220">
    <property type="match status" value="1"/>
</dbReference>
<keyword evidence="1" id="KW-0479">Metal-binding</keyword>
<protein>
    <recommendedName>
        <fullName evidence="9">Suppressor of anucleate metulae protein B</fullName>
    </recommendedName>
</protein>
<dbReference type="GO" id="GO:0005634">
    <property type="term" value="C:nucleus"/>
    <property type="evidence" value="ECO:0007669"/>
    <property type="project" value="TreeGrafter"/>
</dbReference>
<dbReference type="SUPFAM" id="SSF52540">
    <property type="entry name" value="P-loop containing nucleoside triphosphate hydrolases"/>
    <property type="match status" value="1"/>
</dbReference>
<dbReference type="EMBL" id="JAPDRN010000011">
    <property type="protein sequence ID" value="KAJ9641652.1"/>
    <property type="molecule type" value="Genomic_DNA"/>
</dbReference>
<feature type="domain" description="MYND-type" evidence="6">
    <location>
        <begin position="59"/>
        <end position="109"/>
    </location>
</feature>
<dbReference type="Proteomes" id="UP001172681">
    <property type="component" value="Unassembled WGS sequence"/>
</dbReference>
<dbReference type="PROSITE" id="PS50280">
    <property type="entry name" value="SET"/>
    <property type="match status" value="1"/>
</dbReference>
<organism evidence="7 8">
    <name type="scientific">Knufia peltigerae</name>
    <dbReference type="NCBI Taxonomy" id="1002370"/>
    <lineage>
        <taxon>Eukaryota</taxon>
        <taxon>Fungi</taxon>
        <taxon>Dikarya</taxon>
        <taxon>Ascomycota</taxon>
        <taxon>Pezizomycotina</taxon>
        <taxon>Eurotiomycetes</taxon>
        <taxon>Chaetothyriomycetidae</taxon>
        <taxon>Chaetothyriales</taxon>
        <taxon>Trichomeriaceae</taxon>
        <taxon>Knufia</taxon>
    </lineage>
</organism>
<dbReference type="Gene3D" id="1.10.8.60">
    <property type="match status" value="1"/>
</dbReference>
<dbReference type="SMART" id="SM00382">
    <property type="entry name" value="AAA"/>
    <property type="match status" value="1"/>
</dbReference>
<dbReference type="Pfam" id="PF00856">
    <property type="entry name" value="SET"/>
    <property type="match status" value="1"/>
</dbReference>
<proteinExistence type="predicted"/>
<evidence type="ECO:0008006" key="9">
    <source>
        <dbReference type="Google" id="ProtNLM"/>
    </source>
</evidence>
<evidence type="ECO:0000256" key="4">
    <source>
        <dbReference type="PROSITE-ProRule" id="PRU00134"/>
    </source>
</evidence>
<dbReference type="Pfam" id="PF01753">
    <property type="entry name" value="zf-MYND"/>
    <property type="match status" value="1"/>
</dbReference>
<dbReference type="PANTHER" id="PTHR12197">
    <property type="entry name" value="HISTONE-LYSINE N-METHYLTRANSFERASE SMYD"/>
    <property type="match status" value="1"/>
</dbReference>
<dbReference type="InterPro" id="IPR001214">
    <property type="entry name" value="SET_dom"/>
</dbReference>
<evidence type="ECO:0000313" key="8">
    <source>
        <dbReference type="Proteomes" id="UP001172681"/>
    </source>
</evidence>
<dbReference type="Gene3D" id="2.170.270.10">
    <property type="entry name" value="SET domain"/>
    <property type="match status" value="1"/>
</dbReference>
<dbReference type="GO" id="GO:0005524">
    <property type="term" value="F:ATP binding"/>
    <property type="evidence" value="ECO:0007669"/>
    <property type="project" value="InterPro"/>
</dbReference>
<dbReference type="InterPro" id="IPR002893">
    <property type="entry name" value="Znf_MYND"/>
</dbReference>
<keyword evidence="8" id="KW-1185">Reference proteome</keyword>
<dbReference type="InterPro" id="IPR003593">
    <property type="entry name" value="AAA+_ATPase"/>
</dbReference>
<evidence type="ECO:0000256" key="2">
    <source>
        <dbReference type="ARBA" id="ARBA00022771"/>
    </source>
</evidence>
<dbReference type="Gene3D" id="1.10.220.160">
    <property type="match status" value="1"/>
</dbReference>
<evidence type="ECO:0000256" key="1">
    <source>
        <dbReference type="ARBA" id="ARBA00022723"/>
    </source>
</evidence>
<keyword evidence="3" id="KW-0862">Zinc</keyword>
<comment type="caution">
    <text evidence="7">The sequence shown here is derived from an EMBL/GenBank/DDBJ whole genome shotgun (WGS) entry which is preliminary data.</text>
</comment>
<dbReference type="InterPro" id="IPR046341">
    <property type="entry name" value="SET_dom_sf"/>
</dbReference>
<accession>A0AA38YC12</accession>
<dbReference type="InterPro" id="IPR027417">
    <property type="entry name" value="P-loop_NTPase"/>
</dbReference>
<keyword evidence="2 4" id="KW-0863">Zinc-finger</keyword>
<dbReference type="InterPro" id="IPR003959">
    <property type="entry name" value="ATPase_AAA_core"/>
</dbReference>
<feature type="domain" description="SET" evidence="5">
    <location>
        <begin position="13"/>
        <end position="268"/>
    </location>
</feature>
<dbReference type="CDD" id="cd19481">
    <property type="entry name" value="RecA-like_protease"/>
    <property type="match status" value="1"/>
</dbReference>
<evidence type="ECO:0000313" key="7">
    <source>
        <dbReference type="EMBL" id="KAJ9641652.1"/>
    </source>
</evidence>